<dbReference type="GO" id="GO:0008270">
    <property type="term" value="F:zinc ion binding"/>
    <property type="evidence" value="ECO:0007669"/>
    <property type="project" value="UniProtKB-KW"/>
</dbReference>
<evidence type="ECO:0000313" key="3">
    <source>
        <dbReference type="EMBL" id="PQQ11975.1"/>
    </source>
</evidence>
<feature type="domain" description="CCHC-type" evidence="2">
    <location>
        <begin position="35"/>
        <end position="49"/>
    </location>
</feature>
<dbReference type="GO" id="GO:0003676">
    <property type="term" value="F:nucleic acid binding"/>
    <property type="evidence" value="ECO:0007669"/>
    <property type="project" value="InterPro"/>
</dbReference>
<dbReference type="AlphaFoldDB" id="A0A314YUP5"/>
<organism evidence="3 4">
    <name type="scientific">Prunus yedoensis var. nudiflora</name>
    <dbReference type="NCBI Taxonomy" id="2094558"/>
    <lineage>
        <taxon>Eukaryota</taxon>
        <taxon>Viridiplantae</taxon>
        <taxon>Streptophyta</taxon>
        <taxon>Embryophyta</taxon>
        <taxon>Tracheophyta</taxon>
        <taxon>Spermatophyta</taxon>
        <taxon>Magnoliopsida</taxon>
        <taxon>eudicotyledons</taxon>
        <taxon>Gunneridae</taxon>
        <taxon>Pentapetalae</taxon>
        <taxon>rosids</taxon>
        <taxon>fabids</taxon>
        <taxon>Rosales</taxon>
        <taxon>Rosaceae</taxon>
        <taxon>Amygdaloideae</taxon>
        <taxon>Amygdaleae</taxon>
        <taxon>Prunus</taxon>
    </lineage>
</organism>
<gene>
    <name evidence="3" type="ORF">Pyn_05040</name>
</gene>
<keyword evidence="4" id="KW-1185">Reference proteome</keyword>
<dbReference type="Pfam" id="PF14392">
    <property type="entry name" value="zf-CCHC_4"/>
    <property type="match status" value="1"/>
</dbReference>
<protein>
    <recommendedName>
        <fullName evidence="2">CCHC-type domain-containing protein</fullName>
    </recommendedName>
</protein>
<dbReference type="InterPro" id="IPR001878">
    <property type="entry name" value="Znf_CCHC"/>
</dbReference>
<proteinExistence type="predicted"/>
<dbReference type="InterPro" id="IPR025836">
    <property type="entry name" value="Zn_knuckle_CX2CX4HX4C"/>
</dbReference>
<dbReference type="Proteomes" id="UP000250321">
    <property type="component" value="Unassembled WGS sequence"/>
</dbReference>
<accession>A0A314YUP5</accession>
<sequence length="165" mass="19005">MVNTRNPLVQGFWLARMEGKETWVEFQYERLADMCYRCGRIAHSNNDCRFEPASDGATSYVTWTRAKIIRETFDQPKRMALSLGERRKAGAVRNHAVLYERRRVLVMSGEGRGTDQVENDRVDVQYTDGRSHNTRNIDVTQGGHIRYRSNMTGSEGDLSRKLITS</sequence>
<dbReference type="EMBL" id="PJQY01000376">
    <property type="protein sequence ID" value="PQQ11975.1"/>
    <property type="molecule type" value="Genomic_DNA"/>
</dbReference>
<keyword evidence="1" id="KW-0479">Metal-binding</keyword>
<name>A0A314YUP5_PRUYE</name>
<evidence type="ECO:0000256" key="1">
    <source>
        <dbReference type="PROSITE-ProRule" id="PRU00047"/>
    </source>
</evidence>
<dbReference type="OrthoDB" id="1165906at2759"/>
<dbReference type="PROSITE" id="PS50158">
    <property type="entry name" value="ZF_CCHC"/>
    <property type="match status" value="1"/>
</dbReference>
<evidence type="ECO:0000313" key="4">
    <source>
        <dbReference type="Proteomes" id="UP000250321"/>
    </source>
</evidence>
<evidence type="ECO:0000259" key="2">
    <source>
        <dbReference type="PROSITE" id="PS50158"/>
    </source>
</evidence>
<reference evidence="3 4" key="1">
    <citation type="submission" date="2018-02" db="EMBL/GenBank/DDBJ databases">
        <title>Draft genome of wild Prunus yedoensis var. nudiflora.</title>
        <authorList>
            <person name="Baek S."/>
            <person name="Kim J.-H."/>
            <person name="Choi K."/>
            <person name="Kim G.-B."/>
            <person name="Cho A."/>
            <person name="Jang H."/>
            <person name="Shin C.-H."/>
            <person name="Yu H.-J."/>
            <person name="Mun J.-H."/>
        </authorList>
    </citation>
    <scope>NUCLEOTIDE SEQUENCE [LARGE SCALE GENOMIC DNA]</scope>
    <source>
        <strain evidence="4">cv. Jeju island</strain>
        <tissue evidence="3">Leaf</tissue>
    </source>
</reference>
<keyword evidence="1" id="KW-0863">Zinc-finger</keyword>
<comment type="caution">
    <text evidence="3">The sequence shown here is derived from an EMBL/GenBank/DDBJ whole genome shotgun (WGS) entry which is preliminary data.</text>
</comment>
<keyword evidence="1" id="KW-0862">Zinc</keyword>